<evidence type="ECO:0000313" key="2">
    <source>
        <dbReference type="Proteomes" id="UP000276215"/>
    </source>
</evidence>
<keyword evidence="2" id="KW-1185">Reference proteome</keyword>
<dbReference type="STRING" id="1336337.A0A3N4JY17"/>
<accession>A0A3N4JY17</accession>
<gene>
    <name evidence="1" type="ORF">L873DRAFT_1804357</name>
</gene>
<dbReference type="AlphaFoldDB" id="A0A3N4JY17"/>
<proteinExistence type="predicted"/>
<dbReference type="Proteomes" id="UP000276215">
    <property type="component" value="Unassembled WGS sequence"/>
</dbReference>
<dbReference type="InterPro" id="IPR027443">
    <property type="entry name" value="IPNS-like_sf"/>
</dbReference>
<dbReference type="SUPFAM" id="SSF51197">
    <property type="entry name" value="Clavaminate synthase-like"/>
    <property type="match status" value="1"/>
</dbReference>
<dbReference type="OrthoDB" id="288590at2759"/>
<protein>
    <submittedName>
        <fullName evidence="1">Uncharacterized protein</fullName>
    </submittedName>
</protein>
<name>A0A3N4JY17_9PEZI</name>
<dbReference type="Gene3D" id="2.60.120.330">
    <property type="entry name" value="B-lactam Antibiotic, Isopenicillin N Synthase, Chain"/>
    <property type="match status" value="1"/>
</dbReference>
<reference evidence="1 2" key="1">
    <citation type="journal article" date="2018" name="Nat. Ecol. Evol.">
        <title>Pezizomycetes genomes reveal the molecular basis of ectomycorrhizal truffle lifestyle.</title>
        <authorList>
            <person name="Murat C."/>
            <person name="Payen T."/>
            <person name="Noel B."/>
            <person name="Kuo A."/>
            <person name="Morin E."/>
            <person name="Chen J."/>
            <person name="Kohler A."/>
            <person name="Krizsan K."/>
            <person name="Balestrini R."/>
            <person name="Da Silva C."/>
            <person name="Montanini B."/>
            <person name="Hainaut M."/>
            <person name="Levati E."/>
            <person name="Barry K.W."/>
            <person name="Belfiori B."/>
            <person name="Cichocki N."/>
            <person name="Clum A."/>
            <person name="Dockter R.B."/>
            <person name="Fauchery L."/>
            <person name="Guy J."/>
            <person name="Iotti M."/>
            <person name="Le Tacon F."/>
            <person name="Lindquist E.A."/>
            <person name="Lipzen A."/>
            <person name="Malagnac F."/>
            <person name="Mello A."/>
            <person name="Molinier V."/>
            <person name="Miyauchi S."/>
            <person name="Poulain J."/>
            <person name="Riccioni C."/>
            <person name="Rubini A."/>
            <person name="Sitrit Y."/>
            <person name="Splivallo R."/>
            <person name="Traeger S."/>
            <person name="Wang M."/>
            <person name="Zifcakova L."/>
            <person name="Wipf D."/>
            <person name="Zambonelli A."/>
            <person name="Paolocci F."/>
            <person name="Nowrousian M."/>
            <person name="Ottonello S."/>
            <person name="Baldrian P."/>
            <person name="Spatafora J.W."/>
            <person name="Henrissat B."/>
            <person name="Nagy L.G."/>
            <person name="Aury J.M."/>
            <person name="Wincker P."/>
            <person name="Grigoriev I.V."/>
            <person name="Bonfante P."/>
            <person name="Martin F.M."/>
        </authorList>
    </citation>
    <scope>NUCLEOTIDE SEQUENCE [LARGE SCALE GENOMIC DNA]</scope>
    <source>
        <strain evidence="1 2">120613-1</strain>
    </source>
</reference>
<evidence type="ECO:0000313" key="1">
    <source>
        <dbReference type="EMBL" id="RPB01011.1"/>
    </source>
</evidence>
<organism evidence="1 2">
    <name type="scientific">Choiromyces venosus 120613-1</name>
    <dbReference type="NCBI Taxonomy" id="1336337"/>
    <lineage>
        <taxon>Eukaryota</taxon>
        <taxon>Fungi</taxon>
        <taxon>Dikarya</taxon>
        <taxon>Ascomycota</taxon>
        <taxon>Pezizomycotina</taxon>
        <taxon>Pezizomycetes</taxon>
        <taxon>Pezizales</taxon>
        <taxon>Tuberaceae</taxon>
        <taxon>Choiromyces</taxon>
    </lineage>
</organism>
<dbReference type="EMBL" id="ML120376">
    <property type="protein sequence ID" value="RPB01011.1"/>
    <property type="molecule type" value="Genomic_DNA"/>
</dbReference>
<sequence>MTLEQQTLFASARASSKAYFAEDIRKKASFVNSTTYSGYNTSGEEVIDGVAESDPQVIYDWLCHGQAPWPSESYKQDLTAWIDSFGNFGDRILRLVALGLGLRGECPDRAYERQHHMRALRHPEAKGSGRGLGAYMGHGLLVILAQDATGGLQIRPPVRGERRPCNWRDGESMPGAFENDDKCI</sequence>